<evidence type="ECO:0000313" key="3">
    <source>
        <dbReference type="Proteomes" id="UP000273154"/>
    </source>
</evidence>
<dbReference type="AlphaFoldDB" id="A0A3G9JWT1"/>
<sequence length="117" mass="13428">MADFRQFYGIDLPLEAGDEDCRRWAMLWHALPRESRTARRQSPALEWSEGEYMLNQVVYYLNLLAWRQCTKDGQKGRRAPQPPKTPGERADAERRRANAEAARGEIDRILGIPEGGA</sequence>
<dbReference type="EMBL" id="AP019367">
    <property type="protein sequence ID" value="BBH49878.1"/>
    <property type="molecule type" value="Genomic_DNA"/>
</dbReference>
<gene>
    <name evidence="2" type="ORF">Pcatena_04650</name>
</gene>
<protein>
    <submittedName>
        <fullName evidence="2">Uncharacterized protein</fullName>
    </submittedName>
</protein>
<dbReference type="RefSeq" id="WP_126421281.1">
    <property type="nucleotide sequence ID" value="NZ_AP019367.1"/>
</dbReference>
<evidence type="ECO:0000313" key="2">
    <source>
        <dbReference type="EMBL" id="BBH49878.1"/>
    </source>
</evidence>
<keyword evidence="3" id="KW-1185">Reference proteome</keyword>
<feature type="region of interest" description="Disordered" evidence="1">
    <location>
        <begin position="71"/>
        <end position="117"/>
    </location>
</feature>
<dbReference type="OrthoDB" id="18259at84999"/>
<dbReference type="Proteomes" id="UP000273154">
    <property type="component" value="Chromosome"/>
</dbReference>
<reference evidence="3" key="1">
    <citation type="submission" date="2018-11" db="EMBL/GenBank/DDBJ databases">
        <title>Comparative genomics of Parolsenella catena and Libanicoccus massiliensis: Reclassification of Libanicoccus massiliensis as Parolsenella massiliensis comb. nov.</title>
        <authorList>
            <person name="Sakamoto M."/>
            <person name="Ikeyama N."/>
            <person name="Murakami T."/>
            <person name="Mori H."/>
            <person name="Yuki M."/>
            <person name="Ohkuma M."/>
        </authorList>
    </citation>
    <scope>NUCLEOTIDE SEQUENCE [LARGE SCALE GENOMIC DNA]</scope>
    <source>
        <strain evidence="3">JCM 31932</strain>
    </source>
</reference>
<dbReference type="KEGG" id="pcat:Pcatena_04650"/>
<organism evidence="2 3">
    <name type="scientific">Parolsenella catena</name>
    <dbReference type="NCBI Taxonomy" id="2003188"/>
    <lineage>
        <taxon>Bacteria</taxon>
        <taxon>Bacillati</taxon>
        <taxon>Actinomycetota</taxon>
        <taxon>Coriobacteriia</taxon>
        <taxon>Coriobacteriales</taxon>
        <taxon>Atopobiaceae</taxon>
        <taxon>Parolsenella</taxon>
    </lineage>
</organism>
<evidence type="ECO:0000256" key="1">
    <source>
        <dbReference type="SAM" id="MobiDB-lite"/>
    </source>
</evidence>
<feature type="compositionally biased region" description="Basic and acidic residues" evidence="1">
    <location>
        <begin position="86"/>
        <end position="108"/>
    </location>
</feature>
<name>A0A3G9JWT1_9ACTN</name>
<proteinExistence type="predicted"/>
<dbReference type="GeneID" id="88848605"/>
<accession>A0A3G9JWT1</accession>